<gene>
    <name evidence="1" type="ORF">QVE165_LOCUS15174</name>
</gene>
<proteinExistence type="predicted"/>
<name>A0A814H448_9BILA</name>
<protein>
    <submittedName>
        <fullName evidence="1">Uncharacterized protein</fullName>
    </submittedName>
</protein>
<evidence type="ECO:0000313" key="2">
    <source>
        <dbReference type="Proteomes" id="UP000663832"/>
    </source>
</evidence>
<dbReference type="Proteomes" id="UP000663832">
    <property type="component" value="Unassembled WGS sequence"/>
</dbReference>
<dbReference type="AlphaFoldDB" id="A0A814H448"/>
<comment type="caution">
    <text evidence="1">The sequence shown here is derived from an EMBL/GenBank/DDBJ whole genome shotgun (WGS) entry which is preliminary data.</text>
</comment>
<keyword evidence="2" id="KW-1185">Reference proteome</keyword>
<dbReference type="EMBL" id="CAJNOM010000082">
    <property type="protein sequence ID" value="CAF1005545.1"/>
    <property type="molecule type" value="Genomic_DNA"/>
</dbReference>
<organism evidence="1 2">
    <name type="scientific">Adineta steineri</name>
    <dbReference type="NCBI Taxonomy" id="433720"/>
    <lineage>
        <taxon>Eukaryota</taxon>
        <taxon>Metazoa</taxon>
        <taxon>Spiralia</taxon>
        <taxon>Gnathifera</taxon>
        <taxon>Rotifera</taxon>
        <taxon>Eurotatoria</taxon>
        <taxon>Bdelloidea</taxon>
        <taxon>Adinetida</taxon>
        <taxon>Adinetidae</taxon>
        <taxon>Adineta</taxon>
    </lineage>
</organism>
<evidence type="ECO:0000313" key="1">
    <source>
        <dbReference type="EMBL" id="CAF1005545.1"/>
    </source>
</evidence>
<sequence>MSKKRSRKHRAIKRLKYHNHNYHQSFQNLPRDIINNNLFIKSKYNKYFDYPLSELLVDHSTDPMQNTARQYVSSHLSNEGRFMNHEMIIRRNGESTIHRPKYDIVLDNGFTRIIQPSYLLSSYQSLPFHSQIASSSVINKMSVEKLKVKRLNKRKHKCHKNEILKITVEDGLRDIVVIKKENNLHQKRIPFQDLSSKRSDRNIMNNIEYSYNLPTIEDSVISKKKFKFV</sequence>
<accession>A0A814H448</accession>
<dbReference type="OrthoDB" id="10078716at2759"/>
<reference evidence="1" key="1">
    <citation type="submission" date="2021-02" db="EMBL/GenBank/DDBJ databases">
        <authorList>
            <person name="Nowell W R."/>
        </authorList>
    </citation>
    <scope>NUCLEOTIDE SEQUENCE</scope>
</reference>